<dbReference type="EMBL" id="JACHBS010000001">
    <property type="protein sequence ID" value="MBB5617075.1"/>
    <property type="molecule type" value="Genomic_DNA"/>
</dbReference>
<dbReference type="SMART" id="SM00564">
    <property type="entry name" value="PQQ"/>
    <property type="match status" value="2"/>
</dbReference>
<gene>
    <name evidence="2" type="ORF">BJ959_000571</name>
</gene>
<evidence type="ECO:0000313" key="3">
    <source>
        <dbReference type="Proteomes" id="UP000552883"/>
    </source>
</evidence>
<dbReference type="AlphaFoldDB" id="A0A840X7E0"/>
<dbReference type="Pfam" id="PF13360">
    <property type="entry name" value="PQQ_2"/>
    <property type="match status" value="1"/>
</dbReference>
<dbReference type="OrthoDB" id="4816500at2"/>
<accession>A0A840X7E0</accession>
<evidence type="ECO:0000313" key="2">
    <source>
        <dbReference type="EMBL" id="MBB5617075.1"/>
    </source>
</evidence>
<dbReference type="InterPro" id="IPR015943">
    <property type="entry name" value="WD40/YVTN_repeat-like_dom_sf"/>
</dbReference>
<protein>
    <submittedName>
        <fullName evidence="2">Outer membrane protein assembly factor BamB</fullName>
    </submittedName>
</protein>
<dbReference type="InterPro" id="IPR002372">
    <property type="entry name" value="PQQ_rpt_dom"/>
</dbReference>
<dbReference type="SUPFAM" id="SSF50998">
    <property type="entry name" value="Quinoprotein alcohol dehydrogenase-like"/>
    <property type="match status" value="1"/>
</dbReference>
<proteinExistence type="predicted"/>
<keyword evidence="3" id="KW-1185">Reference proteome</keyword>
<organism evidence="2 3">
    <name type="scientific">Microcella frigidaquae</name>
    <dbReference type="NCBI Taxonomy" id="424758"/>
    <lineage>
        <taxon>Bacteria</taxon>
        <taxon>Bacillati</taxon>
        <taxon>Actinomycetota</taxon>
        <taxon>Actinomycetes</taxon>
        <taxon>Micrococcales</taxon>
        <taxon>Microbacteriaceae</taxon>
        <taxon>Microcella</taxon>
    </lineage>
</organism>
<evidence type="ECO:0000259" key="1">
    <source>
        <dbReference type="Pfam" id="PF13360"/>
    </source>
</evidence>
<feature type="domain" description="Pyrrolo-quinoline quinone repeat" evidence="1">
    <location>
        <begin position="404"/>
        <end position="504"/>
    </location>
</feature>
<dbReference type="Proteomes" id="UP000552883">
    <property type="component" value="Unassembled WGS sequence"/>
</dbReference>
<reference evidence="2 3" key="1">
    <citation type="submission" date="2020-08" db="EMBL/GenBank/DDBJ databases">
        <title>Sequencing the genomes of 1000 actinobacteria strains.</title>
        <authorList>
            <person name="Klenk H.-P."/>
        </authorList>
    </citation>
    <scope>NUCLEOTIDE SEQUENCE [LARGE SCALE GENOMIC DNA]</scope>
    <source>
        <strain evidence="2 3">DSM 23889</strain>
    </source>
</reference>
<name>A0A840X7E0_9MICO</name>
<dbReference type="Gene3D" id="2.130.10.10">
    <property type="entry name" value="YVTN repeat-like/Quinoprotein amine dehydrogenase"/>
    <property type="match status" value="1"/>
</dbReference>
<dbReference type="InterPro" id="IPR011047">
    <property type="entry name" value="Quinoprotein_ADH-like_sf"/>
</dbReference>
<dbReference type="RefSeq" id="WP_153981681.1">
    <property type="nucleotide sequence ID" value="NZ_BAAANZ010000011.1"/>
</dbReference>
<sequence>MTSAPVSAQPAEPRAARWLAALLTPLVVLLAAVGLDAVDQVAPEPLGGTAARYIPPDGQRTVLRDSAGAIVVVEHARSVGIEGLLAAPPAVAAGVLTRLGEAEARVAQWWRVTRTDDAGVRSTDLYRLSEEGIGQVAAWGGQVGFVFEPELPLLPAEAVPGDLWRASGSALADGALTFEVEGAAFVATGPFTDVQGAAVPLTGGCLGVDSTVRIASPSDALETVIVDSTVWCPGRGPVWSSGTVDGEPIGQAEERPLVVAALERGLPAVAPWPAAVEPSARLDPAQRLPLVQVDPFFGDIEATAQFAVPPVALPDGRLLVANDRGDEVQWWRLGEGRAELDAAAHPGGVIIALAGVGDLAVATTAQRAVVAYDGLGRRLWQWRGPELVLADPVAVARAGTVPDVLVADRGGRVTLLEGGTGVPRWSVDLGGDTRAPLVVAGTTAVVADERGRVSGFDLADGTVRWQVDAGFVDGAATDPDGTAIALQLDSGDLVVLDPGDGSERYTVRYPGIARSLLVTRDAVLALADERLLAVALADGAELWRGPGGLALVGGGDAVAVLAADALRLTAVADGRVLDELPLEPAAVSATRGAVAVGGAVLVVDSDGVVVRSVLR</sequence>
<comment type="caution">
    <text evidence="2">The sequence shown here is derived from an EMBL/GenBank/DDBJ whole genome shotgun (WGS) entry which is preliminary data.</text>
</comment>
<dbReference type="InterPro" id="IPR018391">
    <property type="entry name" value="PQQ_b-propeller_rpt"/>
</dbReference>